<dbReference type="AlphaFoldDB" id="I2Q5D4"/>
<protein>
    <submittedName>
        <fullName evidence="1">Uncharacterized protein</fullName>
    </submittedName>
</protein>
<proteinExistence type="predicted"/>
<gene>
    <name evidence="1" type="ORF">DesU5LDRAFT_3360</name>
</gene>
<evidence type="ECO:0000313" key="1">
    <source>
        <dbReference type="EMBL" id="EIG54990.1"/>
    </source>
</evidence>
<sequence>MLDPFRQGVKGEGLHLGLGFRLSSPIGECAGNFLDLGNESAVLSLVLERRWATHARGGNPWQRKTFGRK</sequence>
<accession>I2Q5D4</accession>
<dbReference type="EMBL" id="JH600068">
    <property type="protein sequence ID" value="EIG54990.1"/>
    <property type="molecule type" value="Genomic_DNA"/>
</dbReference>
<dbReference type="STRING" id="596152.DesU5LDRAFT_3360"/>
<reference evidence="1" key="1">
    <citation type="submission" date="2011-11" db="EMBL/GenBank/DDBJ databases">
        <title>Improved High-Quality Draft sequence of Desulfovibrio sp. U5L.</title>
        <authorList>
            <consortium name="US DOE Joint Genome Institute"/>
            <person name="Lucas S."/>
            <person name="Han J."/>
            <person name="Lapidus A."/>
            <person name="Cheng J.-F."/>
            <person name="Goodwin L."/>
            <person name="Pitluck S."/>
            <person name="Peters L."/>
            <person name="Ovchinnikova G."/>
            <person name="Held B."/>
            <person name="Detter J.C."/>
            <person name="Han C."/>
            <person name="Tapia R."/>
            <person name="Land M."/>
            <person name="Hauser L."/>
            <person name="Kyrpides N."/>
            <person name="Ivanova N."/>
            <person name="Pagani I."/>
            <person name="Gabster J."/>
            <person name="Walker C."/>
            <person name="Stolyar S."/>
            <person name="Stahl D."/>
            <person name="Arkin A."/>
            <person name="Dehal P."/>
            <person name="Hazen T."/>
            <person name="Woyke T."/>
        </authorList>
    </citation>
    <scope>NUCLEOTIDE SEQUENCE [LARGE SCALE GENOMIC DNA]</scope>
    <source>
        <strain evidence="1">U5L</strain>
    </source>
</reference>
<dbReference type="HOGENOM" id="CLU_2769155_0_0_7"/>
<organism evidence="1">
    <name type="scientific">Desulfovibrio sp. U5L</name>
    <dbReference type="NCBI Taxonomy" id="596152"/>
    <lineage>
        <taxon>Bacteria</taxon>
        <taxon>Pseudomonadati</taxon>
        <taxon>Thermodesulfobacteriota</taxon>
        <taxon>Desulfovibrionia</taxon>
        <taxon>Desulfovibrionales</taxon>
        <taxon>Desulfovibrionaceae</taxon>
        <taxon>Desulfovibrio</taxon>
    </lineage>
</organism>
<name>I2Q5D4_9BACT</name>